<organism evidence="2 3">
    <name type="scientific">Neoroseomonas terrae</name>
    <dbReference type="NCBI Taxonomy" id="424799"/>
    <lineage>
        <taxon>Bacteria</taxon>
        <taxon>Pseudomonadati</taxon>
        <taxon>Pseudomonadota</taxon>
        <taxon>Alphaproteobacteria</taxon>
        <taxon>Acetobacterales</taxon>
        <taxon>Acetobacteraceae</taxon>
        <taxon>Neoroseomonas</taxon>
    </lineage>
</organism>
<keyword evidence="3" id="KW-1185">Reference proteome</keyword>
<gene>
    <name evidence="2" type="ORF">GXW78_02790</name>
</gene>
<dbReference type="PANTHER" id="PTHR30006">
    <property type="entry name" value="THIAMINE-BINDING PERIPLASMIC PROTEIN-RELATED"/>
    <property type="match status" value="1"/>
</dbReference>
<name>A0ABS5EC26_9PROT</name>
<dbReference type="Gene3D" id="3.40.190.10">
    <property type="entry name" value="Periplasmic binding protein-like II"/>
    <property type="match status" value="2"/>
</dbReference>
<dbReference type="EMBL" id="JAAEDI010000003">
    <property type="protein sequence ID" value="MBR0648577.1"/>
    <property type="molecule type" value="Genomic_DNA"/>
</dbReference>
<dbReference type="SUPFAM" id="SSF53850">
    <property type="entry name" value="Periplasmic binding protein-like II"/>
    <property type="match status" value="1"/>
</dbReference>
<proteinExistence type="predicted"/>
<comment type="caution">
    <text evidence="2">The sequence shown here is derived from an EMBL/GenBank/DDBJ whole genome shotgun (WGS) entry which is preliminary data.</text>
</comment>
<sequence length="358" mass="39093">MTDHAGSRLGRRAALGLLAAPALVRHANAQALTIGGETIADAELLAKAKQEGTISIYGSLPTRNWSPAGEAFQRETGIRVDYINLISPRIYARANAEFAAGRLAADWVDTTEVLMAKDWMERGLLRQPYKVPNFDSLDPVLRDPDGHWYSIFRTPYLIAVNTGVVDERDNPASWMDLLDPKWRGGRIGLPSIDGGGAFFNAYAFLREKLGIDYLRRLAAQRPRIYPSSTPLLTDLVRGEVGVTIMAPASIRNQMDQGAPLKGILPREGVSAYATTGGITTSAPHPNAIRLYLNWMASLHGSNSVAASGIYGLNPRANTPAVPDLAIPPVADVWTMSLDRWAAQRDAYIADWRSIFGTR</sequence>
<evidence type="ECO:0000313" key="2">
    <source>
        <dbReference type="EMBL" id="MBR0648577.1"/>
    </source>
</evidence>
<dbReference type="Pfam" id="PF13343">
    <property type="entry name" value="SBP_bac_6"/>
    <property type="match status" value="1"/>
</dbReference>
<dbReference type="RefSeq" id="WP_211865892.1">
    <property type="nucleotide sequence ID" value="NZ_JAAEDI010000003.1"/>
</dbReference>
<dbReference type="PANTHER" id="PTHR30006:SF24">
    <property type="entry name" value="SLL0237 PROTEIN"/>
    <property type="match status" value="1"/>
</dbReference>
<evidence type="ECO:0000256" key="1">
    <source>
        <dbReference type="ARBA" id="ARBA00022729"/>
    </source>
</evidence>
<reference evidence="3" key="1">
    <citation type="journal article" date="2021" name="Syst. Appl. Microbiol.">
        <title>Roseomonas hellenica sp. nov., isolated from roots of wild-growing Alkanna tinctoria.</title>
        <authorList>
            <person name="Rat A."/>
            <person name="Naranjo H.D."/>
            <person name="Lebbe L."/>
            <person name="Cnockaert M."/>
            <person name="Krigas N."/>
            <person name="Grigoriadou K."/>
            <person name="Maloupa E."/>
            <person name="Willems A."/>
        </authorList>
    </citation>
    <scope>NUCLEOTIDE SEQUENCE [LARGE SCALE GENOMIC DNA]</scope>
    <source>
        <strain evidence="3">LMG 31159</strain>
    </source>
</reference>
<accession>A0ABS5EC26</accession>
<keyword evidence="1" id="KW-0732">Signal</keyword>
<evidence type="ECO:0000313" key="3">
    <source>
        <dbReference type="Proteomes" id="UP000698752"/>
    </source>
</evidence>
<protein>
    <submittedName>
        <fullName evidence="2">Extracellular solute-binding protein</fullName>
    </submittedName>
</protein>
<dbReference type="Proteomes" id="UP000698752">
    <property type="component" value="Unassembled WGS sequence"/>
</dbReference>